<comment type="caution">
    <text evidence="2">The sequence shown here is derived from an EMBL/GenBank/DDBJ whole genome shotgun (WGS) entry which is preliminary data.</text>
</comment>
<name>A0A1J4JW18_9EUKA</name>
<dbReference type="EMBL" id="MLAK01000898">
    <property type="protein sequence ID" value="OHT01716.1"/>
    <property type="molecule type" value="Genomic_DNA"/>
</dbReference>
<keyword evidence="3" id="KW-1185">Reference proteome</keyword>
<proteinExistence type="predicted"/>
<dbReference type="RefSeq" id="XP_068354852.1">
    <property type="nucleotide sequence ID" value="XM_068507904.1"/>
</dbReference>
<dbReference type="AlphaFoldDB" id="A0A1J4JW18"/>
<dbReference type="GeneID" id="94842608"/>
<dbReference type="OrthoDB" id="10649462at2759"/>
<gene>
    <name evidence="2" type="ORF">TRFO_31378</name>
</gene>
<evidence type="ECO:0000256" key="1">
    <source>
        <dbReference type="SAM" id="Coils"/>
    </source>
</evidence>
<dbReference type="VEuPathDB" id="TrichDB:TRFO_31378"/>
<sequence>MEKDSLKNLLLLPTEAQNRLEKASETNQQLSYCVENQTLIYQDLLQSSPDIEELEKNIDEVNKEIQNVSENLADAQGALLDILQHPKNGQNTVGPILEAILKNTMKSLQVVSLHAISNKRTFVQILDVMNIERQIFQIVGDLAERGLLKETDKEADERSEFIKQHTNKLFQFLNTINPQE</sequence>
<protein>
    <submittedName>
        <fullName evidence="2">Uncharacterized protein</fullName>
    </submittedName>
</protein>
<organism evidence="2 3">
    <name type="scientific">Tritrichomonas foetus</name>
    <dbReference type="NCBI Taxonomy" id="1144522"/>
    <lineage>
        <taxon>Eukaryota</taxon>
        <taxon>Metamonada</taxon>
        <taxon>Parabasalia</taxon>
        <taxon>Tritrichomonadida</taxon>
        <taxon>Tritrichomonadidae</taxon>
        <taxon>Tritrichomonas</taxon>
    </lineage>
</organism>
<evidence type="ECO:0000313" key="3">
    <source>
        <dbReference type="Proteomes" id="UP000179807"/>
    </source>
</evidence>
<feature type="coiled-coil region" evidence="1">
    <location>
        <begin position="51"/>
        <end position="78"/>
    </location>
</feature>
<keyword evidence="1" id="KW-0175">Coiled coil</keyword>
<reference evidence="2" key="1">
    <citation type="submission" date="2016-10" db="EMBL/GenBank/DDBJ databases">
        <authorList>
            <person name="Benchimol M."/>
            <person name="Almeida L.G."/>
            <person name="Vasconcelos A.T."/>
            <person name="Perreira-Neves A."/>
            <person name="Rosa I.A."/>
            <person name="Tasca T."/>
            <person name="Bogo M.R."/>
            <person name="de Souza W."/>
        </authorList>
    </citation>
    <scope>NUCLEOTIDE SEQUENCE [LARGE SCALE GENOMIC DNA]</scope>
    <source>
        <strain evidence="2">K</strain>
    </source>
</reference>
<evidence type="ECO:0000313" key="2">
    <source>
        <dbReference type="EMBL" id="OHT01716.1"/>
    </source>
</evidence>
<dbReference type="Proteomes" id="UP000179807">
    <property type="component" value="Unassembled WGS sequence"/>
</dbReference>
<accession>A0A1J4JW18</accession>